<dbReference type="SUPFAM" id="SSF51735">
    <property type="entry name" value="NAD(P)-binding Rossmann-fold domains"/>
    <property type="match status" value="1"/>
</dbReference>
<evidence type="ECO:0000313" key="4">
    <source>
        <dbReference type="EMBL" id="KAK2554658.1"/>
    </source>
</evidence>
<accession>A0AAD9UYH9</accession>
<dbReference type="InterPro" id="IPR020904">
    <property type="entry name" value="Sc_DH/Rdtase_CS"/>
</dbReference>
<dbReference type="PRINTS" id="PR00081">
    <property type="entry name" value="GDHRDH"/>
</dbReference>
<keyword evidence="2" id="KW-0560">Oxidoreductase</keyword>
<evidence type="ECO:0000256" key="3">
    <source>
        <dbReference type="RuleBase" id="RU000363"/>
    </source>
</evidence>
<organism evidence="4 5">
    <name type="scientific">Acropora cervicornis</name>
    <name type="common">Staghorn coral</name>
    <dbReference type="NCBI Taxonomy" id="6130"/>
    <lineage>
        <taxon>Eukaryota</taxon>
        <taxon>Metazoa</taxon>
        <taxon>Cnidaria</taxon>
        <taxon>Anthozoa</taxon>
        <taxon>Hexacorallia</taxon>
        <taxon>Scleractinia</taxon>
        <taxon>Astrocoeniina</taxon>
        <taxon>Acroporidae</taxon>
        <taxon>Acropora</taxon>
    </lineage>
</organism>
<gene>
    <name evidence="4" type="ORF">P5673_023894</name>
</gene>
<dbReference type="Gene3D" id="3.40.50.720">
    <property type="entry name" value="NAD(P)-binding Rossmann-like Domain"/>
    <property type="match status" value="1"/>
</dbReference>
<reference evidence="4" key="1">
    <citation type="journal article" date="2023" name="G3 (Bethesda)">
        <title>Whole genome assembly and annotation of the endangered Caribbean coral Acropora cervicornis.</title>
        <authorList>
            <person name="Selwyn J.D."/>
            <person name="Vollmer S.V."/>
        </authorList>
    </citation>
    <scope>NUCLEOTIDE SEQUENCE</scope>
    <source>
        <strain evidence="4">K2</strain>
    </source>
</reference>
<dbReference type="EMBL" id="JARQWQ010000068">
    <property type="protein sequence ID" value="KAK2554658.1"/>
    <property type="molecule type" value="Genomic_DNA"/>
</dbReference>
<dbReference type="InterPro" id="IPR002347">
    <property type="entry name" value="SDR_fam"/>
</dbReference>
<dbReference type="AlphaFoldDB" id="A0AAD9UYH9"/>
<dbReference type="PROSITE" id="PS00061">
    <property type="entry name" value="ADH_SHORT"/>
    <property type="match status" value="1"/>
</dbReference>
<evidence type="ECO:0000256" key="1">
    <source>
        <dbReference type="ARBA" id="ARBA00006484"/>
    </source>
</evidence>
<dbReference type="Pfam" id="PF00106">
    <property type="entry name" value="adh_short"/>
    <property type="match status" value="1"/>
</dbReference>
<dbReference type="Proteomes" id="UP001249851">
    <property type="component" value="Unassembled WGS sequence"/>
</dbReference>
<evidence type="ECO:0000256" key="2">
    <source>
        <dbReference type="ARBA" id="ARBA00023002"/>
    </source>
</evidence>
<dbReference type="PANTHER" id="PTHR43391:SF86">
    <property type="entry name" value="SHORT-CHAIN DEHYDROGENASE_REDUCTASE FAMILY PROTEIN"/>
    <property type="match status" value="1"/>
</dbReference>
<dbReference type="PRINTS" id="PR00080">
    <property type="entry name" value="SDRFAMILY"/>
</dbReference>
<dbReference type="GO" id="GO:0016491">
    <property type="term" value="F:oxidoreductase activity"/>
    <property type="evidence" value="ECO:0007669"/>
    <property type="project" value="UniProtKB-KW"/>
</dbReference>
<name>A0AAD9UYH9_ACRCE</name>
<comment type="similarity">
    <text evidence="1 3">Belongs to the short-chain dehydrogenases/reductases (SDR) family.</text>
</comment>
<protein>
    <submittedName>
        <fullName evidence="4">Retinol dehydrogenase 8</fullName>
    </submittedName>
</protein>
<proteinExistence type="inferred from homology"/>
<comment type="caution">
    <text evidence="4">The sequence shown here is derived from an EMBL/GenBank/DDBJ whole genome shotgun (WGS) entry which is preliminary data.</text>
</comment>
<evidence type="ECO:0000313" key="5">
    <source>
        <dbReference type="Proteomes" id="UP001249851"/>
    </source>
</evidence>
<sequence length="293" mass="32491">MASEPKLVVLISGCSSGIGLATAVHLAKDPEHRFKVYATMRNLKKKDKLEEVGGECLNKTLFIKQMDVSSDESVERAVKEIQETDKRIDVLFNNAGLGLFGILETIPIEKAQQMFDVVFFGSIRTIKAVLPAMKLREAGLILQNSSLFGLVGVPFSELYCAAKFALEGFIESLAPTLLNFDIRCVLMEPGPVASSFGENLSAQSQDIDYAKADPKSMELMKMFERNVGKRVKNTQQTSEDIAKMVEEVILNKKTDQLRYPTNMKYGPDEMAAKFVNVEGVGLAELLKKNYFGE</sequence>
<dbReference type="GO" id="GO:0005829">
    <property type="term" value="C:cytosol"/>
    <property type="evidence" value="ECO:0007669"/>
    <property type="project" value="TreeGrafter"/>
</dbReference>
<dbReference type="PANTHER" id="PTHR43391">
    <property type="entry name" value="RETINOL DEHYDROGENASE-RELATED"/>
    <property type="match status" value="1"/>
</dbReference>
<keyword evidence="5" id="KW-1185">Reference proteome</keyword>
<reference evidence="4" key="2">
    <citation type="journal article" date="2023" name="Science">
        <title>Genomic signatures of disease resistance in endangered staghorn corals.</title>
        <authorList>
            <person name="Vollmer S.V."/>
            <person name="Selwyn J.D."/>
            <person name="Despard B.A."/>
            <person name="Roesel C.L."/>
        </authorList>
    </citation>
    <scope>NUCLEOTIDE SEQUENCE</scope>
    <source>
        <strain evidence="4">K2</strain>
    </source>
</reference>
<dbReference type="InterPro" id="IPR036291">
    <property type="entry name" value="NAD(P)-bd_dom_sf"/>
</dbReference>